<dbReference type="GO" id="GO:0016491">
    <property type="term" value="F:oxidoreductase activity"/>
    <property type="evidence" value="ECO:0007669"/>
    <property type="project" value="InterPro"/>
</dbReference>
<comment type="caution">
    <text evidence="2">The sequence shown here is derived from an EMBL/GenBank/DDBJ whole genome shotgun (WGS) entry which is preliminary data.</text>
</comment>
<dbReference type="RefSeq" id="WP_116591920.1">
    <property type="nucleotide sequence ID" value="NZ_MZGS01000020.1"/>
</dbReference>
<proteinExistence type="predicted"/>
<dbReference type="Pfam" id="PF14512">
    <property type="entry name" value="TM1586_NiRdase"/>
    <property type="match status" value="1"/>
</dbReference>
<dbReference type="Gene3D" id="3.40.109.30">
    <property type="entry name" value="putative nitroreductase (tm1586), domain 2"/>
    <property type="match status" value="1"/>
</dbReference>
<dbReference type="Gene3D" id="3.40.109.10">
    <property type="entry name" value="NADH Oxidase"/>
    <property type="match status" value="1"/>
</dbReference>
<protein>
    <submittedName>
        <fullName evidence="2">Nitroreductase family protein</fullName>
    </submittedName>
</protein>
<dbReference type="Proteomes" id="UP000251717">
    <property type="component" value="Unassembled WGS sequence"/>
</dbReference>
<evidence type="ECO:0000259" key="1">
    <source>
        <dbReference type="Pfam" id="PF14512"/>
    </source>
</evidence>
<keyword evidence="3" id="KW-1185">Reference proteome</keyword>
<dbReference type="AlphaFoldDB" id="A0A315XM35"/>
<dbReference type="SUPFAM" id="SSF55469">
    <property type="entry name" value="FMN-dependent nitroreductase-like"/>
    <property type="match status" value="1"/>
</dbReference>
<evidence type="ECO:0000313" key="2">
    <source>
        <dbReference type="EMBL" id="PWB87396.1"/>
    </source>
</evidence>
<dbReference type="EMBL" id="MZGS01000020">
    <property type="protein sequence ID" value="PWB87396.1"/>
    <property type="molecule type" value="Genomic_DNA"/>
</dbReference>
<name>A0A315XM35_9EURY</name>
<evidence type="ECO:0000313" key="3">
    <source>
        <dbReference type="Proteomes" id="UP000251717"/>
    </source>
</evidence>
<sequence length="230" mass="26578">MNLKEQIFVRMSCRDYSDDEIDMDLIHDFMSGVRALDDSLRYDYEILNASEVNIRTRWSAPYYLAINCEKGELYLENAGFVFQQLSLYLQGLGIGSCWVGMASPKKKSEGFVIAMAFGKSENMTRDLSGFKRKSLLEISDREDERLIPAQLAPSAINSQPWYFRHTDDGFDVYQKKQNIIKRQVLKKWNPIDIGIALAHMYVSNEESFEFHKKASFEEIKGFTYTGSIKI</sequence>
<accession>A0A315XM35</accession>
<dbReference type="InterPro" id="IPR029478">
    <property type="entry name" value="TM1586_NiRdase"/>
</dbReference>
<dbReference type="InterPro" id="IPR000415">
    <property type="entry name" value="Nitroreductase-like"/>
</dbReference>
<feature type="domain" description="Putative nitroreductase TM1586" evidence="1">
    <location>
        <begin position="2"/>
        <end position="203"/>
    </location>
</feature>
<organism evidence="2 3">
    <name type="scientific">Methanobrevibacter thaueri</name>
    <dbReference type="NCBI Taxonomy" id="190975"/>
    <lineage>
        <taxon>Archaea</taxon>
        <taxon>Methanobacteriati</taxon>
        <taxon>Methanobacteriota</taxon>
        <taxon>Methanomada group</taxon>
        <taxon>Methanobacteria</taxon>
        <taxon>Methanobacteriales</taxon>
        <taxon>Methanobacteriaceae</taxon>
        <taxon>Methanobrevibacter</taxon>
    </lineage>
</organism>
<gene>
    <name evidence="2" type="ORF">MBBTH_09610</name>
</gene>
<reference evidence="2 3" key="1">
    <citation type="submission" date="2017-03" db="EMBL/GenBank/DDBJ databases">
        <title>Genome sequence of Methanobrevibacter thaueri.</title>
        <authorList>
            <person name="Poehlein A."/>
            <person name="Seedorf H."/>
            <person name="Daniel R."/>
        </authorList>
    </citation>
    <scope>NUCLEOTIDE SEQUENCE [LARGE SCALE GENOMIC DNA]</scope>
    <source>
        <strain evidence="2 3">DSM 11995</strain>
    </source>
</reference>
<dbReference type="OrthoDB" id="287850at2157"/>